<dbReference type="Proteomes" id="UP000010301">
    <property type="component" value="Unassembled WGS sequence"/>
</dbReference>
<sequence length="171" mass="19491">MNPLVVASTMHRTRRPFAATKKCERASRWYNLDASWDYATLPTNLRSIHNLFPNPDSATVRHLPDPKLWSRSIAAALLEVMSGRRPVQQLERWLDDRIFEALTRRVELNQRLSGKPPKTSAAKVLSSRVCVVNDHVIETTHSVFITGTTHAVCVRLEARRNQWLVTAIEAL</sequence>
<accession>C0VZW4</accession>
<proteinExistence type="predicted"/>
<organism evidence="1 2">
    <name type="scientific">Gleimia coleocanis DSM 15436</name>
    <dbReference type="NCBI Taxonomy" id="525245"/>
    <lineage>
        <taxon>Bacteria</taxon>
        <taxon>Bacillati</taxon>
        <taxon>Actinomycetota</taxon>
        <taxon>Actinomycetes</taxon>
        <taxon>Actinomycetales</taxon>
        <taxon>Actinomycetaceae</taxon>
        <taxon>Gleimia</taxon>
    </lineage>
</organism>
<evidence type="ECO:0000313" key="1">
    <source>
        <dbReference type="EMBL" id="EEH63823.1"/>
    </source>
</evidence>
<dbReference type="HOGENOM" id="CLU_1559641_0_0_11"/>
<comment type="caution">
    <text evidence="1">The sequence shown here is derived from an EMBL/GenBank/DDBJ whole genome shotgun (WGS) entry which is preliminary data.</text>
</comment>
<name>C0VZW4_9ACTO</name>
<dbReference type="RefSeq" id="WP_006546614.1">
    <property type="nucleotide sequence ID" value="NZ_DS999543.1"/>
</dbReference>
<dbReference type="EMBL" id="ACFG01000030">
    <property type="protein sequence ID" value="EEH63823.1"/>
    <property type="molecule type" value="Genomic_DNA"/>
</dbReference>
<evidence type="ECO:0000313" key="2">
    <source>
        <dbReference type="Proteomes" id="UP000010301"/>
    </source>
</evidence>
<dbReference type="STRING" id="525245.HMPREF0044_0842"/>
<keyword evidence="2" id="KW-1185">Reference proteome</keyword>
<dbReference type="OrthoDB" id="3731420at2"/>
<dbReference type="AlphaFoldDB" id="C0VZW4"/>
<gene>
    <name evidence="1" type="ORF">HMPREF0044_0842</name>
</gene>
<protein>
    <submittedName>
        <fullName evidence="1">Uncharacterized protein</fullName>
    </submittedName>
</protein>
<reference evidence="1 2" key="1">
    <citation type="submission" date="2009-01" db="EMBL/GenBank/DDBJ databases">
        <authorList>
            <person name="Qin X."/>
            <person name="Bachman B."/>
            <person name="Battles P."/>
            <person name="Bell A."/>
            <person name="Bess C."/>
            <person name="Bickham C."/>
            <person name="Chaboub L."/>
            <person name="Chen D."/>
            <person name="Coyle M."/>
            <person name="Deiros D.R."/>
            <person name="Dinh H."/>
            <person name="Forbes L."/>
            <person name="Fowler G."/>
            <person name="Francisco L."/>
            <person name="Fu Q."/>
            <person name="Gubbala S."/>
            <person name="Hale W."/>
            <person name="Han Y."/>
            <person name="Hemphill L."/>
            <person name="Highlander S.K."/>
            <person name="Hirani K."/>
            <person name="Hogues M."/>
            <person name="Jackson L."/>
            <person name="Jakkamsetti A."/>
            <person name="Javaid M."/>
            <person name="Jiang H."/>
            <person name="Korchina V."/>
            <person name="Kovar C."/>
            <person name="Lara F."/>
            <person name="Lee S."/>
            <person name="Mata R."/>
            <person name="Mathew T."/>
            <person name="Moen C."/>
            <person name="Morales K."/>
            <person name="Munidasa M."/>
            <person name="Nazareth L."/>
            <person name="Ngo R."/>
            <person name="Nguyen L."/>
            <person name="Okwuonu G."/>
            <person name="Ongeri F."/>
            <person name="Patil S."/>
            <person name="Petrosino J."/>
            <person name="Pham C."/>
            <person name="Pham P."/>
            <person name="Pu L.-L."/>
            <person name="Puazo M."/>
            <person name="Raj R."/>
            <person name="Reid J."/>
            <person name="Rouhana J."/>
            <person name="Saada N."/>
            <person name="Shang Y."/>
            <person name="Simmons D."/>
            <person name="Thornton R."/>
            <person name="Warren J."/>
            <person name="Weissenberger G."/>
            <person name="Zhang J."/>
            <person name="Zhang L."/>
            <person name="Zhou C."/>
            <person name="Zhu D."/>
            <person name="Muzny D."/>
            <person name="Worley K."/>
            <person name="Gibbs R."/>
        </authorList>
    </citation>
    <scope>NUCLEOTIDE SEQUENCE [LARGE SCALE GENOMIC DNA]</scope>
    <source>
        <strain evidence="1 2">DSM 15436</strain>
    </source>
</reference>
<dbReference type="InterPro" id="IPR045596">
    <property type="entry name" value="DUF6459"/>
</dbReference>
<dbReference type="Pfam" id="PF20060">
    <property type="entry name" value="DUF6459"/>
    <property type="match status" value="1"/>
</dbReference>
<dbReference type="eggNOG" id="ENOG50332RH">
    <property type="taxonomic scope" value="Bacteria"/>
</dbReference>